<feature type="transmembrane region" description="Helical" evidence="8">
    <location>
        <begin position="150"/>
        <end position="169"/>
    </location>
</feature>
<evidence type="ECO:0000256" key="1">
    <source>
        <dbReference type="ARBA" id="ARBA00004141"/>
    </source>
</evidence>
<keyword evidence="4" id="KW-0297">G-protein coupled receptor</keyword>
<feature type="transmembrane region" description="Helical" evidence="8">
    <location>
        <begin position="38"/>
        <end position="58"/>
    </location>
</feature>
<gene>
    <name evidence="9" type="ORF">MAR_034764</name>
</gene>
<proteinExistence type="predicted"/>
<dbReference type="Proteomes" id="UP001164746">
    <property type="component" value="Chromosome 7"/>
</dbReference>
<dbReference type="PANTHER" id="PTHR24243:SF230">
    <property type="entry name" value="G-PROTEIN COUPLED RECEPTORS FAMILY 1 PROFILE DOMAIN-CONTAINING PROTEIN"/>
    <property type="match status" value="1"/>
</dbReference>
<evidence type="ECO:0000313" key="10">
    <source>
        <dbReference type="Proteomes" id="UP001164746"/>
    </source>
</evidence>
<evidence type="ECO:0000256" key="3">
    <source>
        <dbReference type="ARBA" id="ARBA00022989"/>
    </source>
</evidence>
<keyword evidence="2 8" id="KW-0812">Transmembrane</keyword>
<dbReference type="SUPFAM" id="SSF81321">
    <property type="entry name" value="Family A G protein-coupled receptor-like"/>
    <property type="match status" value="1"/>
</dbReference>
<evidence type="ECO:0000256" key="7">
    <source>
        <dbReference type="ARBA" id="ARBA00023224"/>
    </source>
</evidence>
<feature type="transmembrane region" description="Helical" evidence="8">
    <location>
        <begin position="111"/>
        <end position="138"/>
    </location>
</feature>
<sequence>MNTTFVMEKEHNTSNVLINNDELSLSTILFAAKTMRTVFIPLIVAIGLCGNTLSLMVFLSQSMRQSSCSVFLASLAAVDNTILVNLLFTWIDGEMVTIISTDLLCQVLIYFTYVTSFLSVWFVVGFTCECYIAICFPLKRTFLCSVKREKIAVVALILAACGLYNFSLWTSRMQQFGPKLKCSLKMEYIQLLNIVTWIDTLLTMVIPFFIIIIANLLVLRTIIQGSLKSNALVRVSSAFVSVKCCEESNKKKSHPSDKNIDYGIHDIFVFKSSFTLNSTVQSIFISDVKTTDNIRRVFLPSISDLGLVLFDIQL</sequence>
<reference evidence="9" key="1">
    <citation type="submission" date="2022-11" db="EMBL/GenBank/DDBJ databases">
        <title>Centuries of genome instability and evolution in soft-shell clam transmissible cancer (bioRxiv).</title>
        <authorList>
            <person name="Hart S.F.M."/>
            <person name="Yonemitsu M.A."/>
            <person name="Giersch R.M."/>
            <person name="Beal B.F."/>
            <person name="Arriagada G."/>
            <person name="Davis B.W."/>
            <person name="Ostrander E.A."/>
            <person name="Goff S.P."/>
            <person name="Metzger M.J."/>
        </authorList>
    </citation>
    <scope>NUCLEOTIDE SEQUENCE</scope>
    <source>
        <strain evidence="9">MELC-2E11</strain>
        <tissue evidence="9">Siphon/mantle</tissue>
    </source>
</reference>
<accession>A0ABY7EI71</accession>
<organism evidence="9 10">
    <name type="scientific">Mya arenaria</name>
    <name type="common">Soft-shell clam</name>
    <dbReference type="NCBI Taxonomy" id="6604"/>
    <lineage>
        <taxon>Eukaryota</taxon>
        <taxon>Metazoa</taxon>
        <taxon>Spiralia</taxon>
        <taxon>Lophotrochozoa</taxon>
        <taxon>Mollusca</taxon>
        <taxon>Bivalvia</taxon>
        <taxon>Autobranchia</taxon>
        <taxon>Heteroconchia</taxon>
        <taxon>Euheterodonta</taxon>
        <taxon>Imparidentia</taxon>
        <taxon>Neoheterodontei</taxon>
        <taxon>Myida</taxon>
        <taxon>Myoidea</taxon>
        <taxon>Myidae</taxon>
        <taxon>Mya</taxon>
    </lineage>
</organism>
<evidence type="ECO:0000256" key="8">
    <source>
        <dbReference type="SAM" id="Phobius"/>
    </source>
</evidence>
<evidence type="ECO:0000256" key="2">
    <source>
        <dbReference type="ARBA" id="ARBA00022692"/>
    </source>
</evidence>
<evidence type="ECO:0000256" key="4">
    <source>
        <dbReference type="ARBA" id="ARBA00023040"/>
    </source>
</evidence>
<dbReference type="InterPro" id="IPR000276">
    <property type="entry name" value="GPCR_Rhodpsn"/>
</dbReference>
<dbReference type="PRINTS" id="PR00237">
    <property type="entry name" value="GPCRRHODOPSN"/>
</dbReference>
<keyword evidence="7" id="KW-0807">Transducer</keyword>
<keyword evidence="3 8" id="KW-1133">Transmembrane helix</keyword>
<name>A0ABY7EI71_MYAAR</name>
<feature type="transmembrane region" description="Helical" evidence="8">
    <location>
        <begin position="70"/>
        <end position="91"/>
    </location>
</feature>
<feature type="transmembrane region" description="Helical" evidence="8">
    <location>
        <begin position="194"/>
        <end position="219"/>
    </location>
</feature>
<protein>
    <submittedName>
        <fullName evidence="9">CLTR2-like protein</fullName>
    </submittedName>
</protein>
<comment type="subcellular location">
    <subcellularLocation>
        <location evidence="1">Membrane</location>
        <topology evidence="1">Multi-pass membrane protein</topology>
    </subcellularLocation>
</comment>
<keyword evidence="6" id="KW-0675">Receptor</keyword>
<dbReference type="Pfam" id="PF00001">
    <property type="entry name" value="7tm_1"/>
    <property type="match status" value="1"/>
</dbReference>
<evidence type="ECO:0000256" key="6">
    <source>
        <dbReference type="ARBA" id="ARBA00023170"/>
    </source>
</evidence>
<dbReference type="EMBL" id="CP111018">
    <property type="protein sequence ID" value="WAR09688.1"/>
    <property type="molecule type" value="Genomic_DNA"/>
</dbReference>
<evidence type="ECO:0000313" key="9">
    <source>
        <dbReference type="EMBL" id="WAR09688.1"/>
    </source>
</evidence>
<dbReference type="PANTHER" id="PTHR24243">
    <property type="entry name" value="G-PROTEIN COUPLED RECEPTOR"/>
    <property type="match status" value="1"/>
</dbReference>
<keyword evidence="5 8" id="KW-0472">Membrane</keyword>
<dbReference type="Gene3D" id="1.20.1070.10">
    <property type="entry name" value="Rhodopsin 7-helix transmembrane proteins"/>
    <property type="match status" value="1"/>
</dbReference>
<keyword evidence="10" id="KW-1185">Reference proteome</keyword>
<evidence type="ECO:0000256" key="5">
    <source>
        <dbReference type="ARBA" id="ARBA00023136"/>
    </source>
</evidence>